<evidence type="ECO:0000313" key="8">
    <source>
        <dbReference type="Proteomes" id="UP000006565"/>
    </source>
</evidence>
<feature type="modified residue" description="Pyruvic acid (Ser)" evidence="6">
    <location>
        <position position="86"/>
    </location>
</feature>
<dbReference type="HOGENOM" id="CLU_114389_0_0_2"/>
<dbReference type="HAMAP" id="MF_01404">
    <property type="entry name" value="PvlArgDC"/>
    <property type="match status" value="1"/>
</dbReference>
<comment type="similarity">
    <text evidence="1 6">Belongs to the PdaD family.</text>
</comment>
<comment type="cofactor">
    <cofactor evidence="6">
        <name>pyruvate</name>
        <dbReference type="ChEBI" id="CHEBI:15361"/>
    </cofactor>
    <text evidence="6">Binds 1 pyruvoyl group covalently per subunit.</text>
</comment>
<dbReference type="GO" id="GO:0008792">
    <property type="term" value="F:arginine decarboxylase activity"/>
    <property type="evidence" value="ECO:0007669"/>
    <property type="project" value="UniProtKB-UniRule"/>
</dbReference>
<dbReference type="Gene3D" id="3.30.60.30">
    <property type="match status" value="1"/>
</dbReference>
<dbReference type="AlphaFoldDB" id="E1RI82"/>
<feature type="chain" id="PRO_5023509810" description="Pyruvoyl-dependent arginine decarboxylase subunit alpha" evidence="6">
    <location>
        <begin position="86"/>
        <end position="208"/>
    </location>
</feature>
<accession>E1RI82</accession>
<dbReference type="InterPro" id="IPR002724">
    <property type="entry name" value="Pyruvoyl-dep_arg_deCO2ase"/>
</dbReference>
<evidence type="ECO:0000256" key="4">
    <source>
        <dbReference type="ARBA" id="ARBA00023317"/>
    </source>
</evidence>
<keyword evidence="8" id="KW-1185">Reference proteome</keyword>
<evidence type="ECO:0000313" key="7">
    <source>
        <dbReference type="EMBL" id="ADN36547.1"/>
    </source>
</evidence>
<dbReference type="EC" id="4.1.1.19" evidence="6"/>
<dbReference type="PANTHER" id="PTHR40438">
    <property type="entry name" value="PYRUVOYL-DEPENDENT ARGININE DECARBOXYLASE"/>
    <property type="match status" value="1"/>
</dbReference>
<protein>
    <recommendedName>
        <fullName evidence="6">Pyruvoyl-dependent arginine decarboxylase</fullName>
        <shortName evidence="6">PvlArgDC</shortName>
        <ecNumber evidence="6">4.1.1.19</ecNumber>
    </recommendedName>
    <component>
        <recommendedName>
            <fullName evidence="6">Pyruvoyl-dependent arginine decarboxylase subunit beta</fullName>
        </recommendedName>
    </component>
    <component>
        <recommendedName>
            <fullName evidence="6">Pyruvoyl-dependent arginine decarboxylase subunit alpha</fullName>
        </recommendedName>
    </component>
</protein>
<feature type="chain" id="PRO_5023509809" description="Pyruvoyl-dependent arginine decarboxylase subunit beta" evidence="6">
    <location>
        <begin position="1"/>
        <end position="85"/>
    </location>
</feature>
<proteinExistence type="inferred from homology"/>
<dbReference type="SFLD" id="SFLDS00055">
    <property type="entry name" value="Pyruvoyl-Dependent_Histidine/A"/>
    <property type="match status" value="1"/>
</dbReference>
<dbReference type="SUPFAM" id="SSF56271">
    <property type="entry name" value="Pyruvoyl-dependent histidine and arginine decarboxylases"/>
    <property type="match status" value="1"/>
</dbReference>
<name>E1RI82_METP4</name>
<dbReference type="Proteomes" id="UP000006565">
    <property type="component" value="Chromosome"/>
</dbReference>
<sequence>MGIRYFSCYIVLIREKSKLFKKTFMKQRFHGLFHVKPGDKQMTGQFVPKKVFFTSGCGSHEDKLTSFEMALRRASIECYNLVEVSSILPPKCQIISRSAGIKELFPGSVVFTVLSRLSSKEPSRRITASVGCAIPEKPETNWGYFTEYHTYDETKEEAGDYAEKIAENMFKSVWQKVPAKTMNITESAIVDADGLWTTVVAAAVFLME</sequence>
<dbReference type="Pfam" id="PF01862">
    <property type="entry name" value="PvlArgDC"/>
    <property type="match status" value="1"/>
</dbReference>
<dbReference type="EMBL" id="CP002117">
    <property type="protein sequence ID" value="ADN36547.1"/>
    <property type="molecule type" value="Genomic_DNA"/>
</dbReference>
<evidence type="ECO:0000256" key="3">
    <source>
        <dbReference type="ARBA" id="ARBA00023239"/>
    </source>
</evidence>
<dbReference type="eggNOG" id="arCOG04490">
    <property type="taxonomic scope" value="Archaea"/>
</dbReference>
<keyword evidence="4 6" id="KW-0670">Pyruvate</keyword>
<keyword evidence="2 6" id="KW-0210">Decarboxylase</keyword>
<evidence type="ECO:0000256" key="6">
    <source>
        <dbReference type="HAMAP-Rule" id="MF_01404"/>
    </source>
</evidence>
<dbReference type="NCBIfam" id="TIGR00286">
    <property type="entry name" value="pyruvoyl-dependent arginine decarboxylase"/>
    <property type="match status" value="1"/>
</dbReference>
<dbReference type="InterPro" id="IPR016104">
    <property type="entry name" value="Pyr-dep_his/arg-deCO2ase"/>
</dbReference>
<dbReference type="Gene3D" id="3.50.20.10">
    <property type="entry name" value="Pyruvoyl-Dependent Histidine Decarboxylase, subunit B"/>
    <property type="match status" value="1"/>
</dbReference>
<reference evidence="7 8" key="1">
    <citation type="journal article" date="2010" name="Stand. Genomic Sci.">
        <title>Complete genome sequence of Methanoplanus petrolearius type strain (SEBR 4847).</title>
        <authorList>
            <person name="Brambilla E."/>
            <person name="Djao O.D."/>
            <person name="Daligault H."/>
            <person name="Lapidus A."/>
            <person name="Lucas S."/>
            <person name="Hammon N."/>
            <person name="Nolan M."/>
            <person name="Tice H."/>
            <person name="Cheng J.F."/>
            <person name="Han C."/>
            <person name="Tapia R."/>
            <person name="Goodwin L."/>
            <person name="Pitluck S."/>
            <person name="Liolios K."/>
            <person name="Ivanova N."/>
            <person name="Mavromatis K."/>
            <person name="Mikhailova N."/>
            <person name="Pati A."/>
            <person name="Chen A."/>
            <person name="Palaniappan K."/>
            <person name="Land M."/>
            <person name="Hauser L."/>
            <person name="Chang Y.J."/>
            <person name="Jeffries C.D."/>
            <person name="Rohde M."/>
            <person name="Spring S."/>
            <person name="Sikorski J."/>
            <person name="Goker M."/>
            <person name="Woyke T."/>
            <person name="Bristow J."/>
            <person name="Eisen J.A."/>
            <person name="Markowitz V."/>
            <person name="Hugenholtz P."/>
            <person name="Kyrpides N.C."/>
            <person name="Klenk H.P."/>
        </authorList>
    </citation>
    <scope>NUCLEOTIDE SEQUENCE [LARGE SCALE GENOMIC DNA]</scope>
    <source>
        <strain evidence="8">DSM 11571 / OCM 486 / SEBR 4847</strain>
    </source>
</reference>
<gene>
    <name evidence="6" type="primary">pdaD</name>
    <name evidence="7" type="ordered locus">Mpet_1794</name>
</gene>
<dbReference type="NCBIfam" id="NF009064">
    <property type="entry name" value="PRK12398.1"/>
    <property type="match status" value="1"/>
</dbReference>
<keyword evidence="3 6" id="KW-0456">Lyase</keyword>
<organism evidence="7 8">
    <name type="scientific">Methanolacinia petrolearia (strain DSM 11571 / OCM 486 / SEBR 4847)</name>
    <name type="common">Methanoplanus petrolearius</name>
    <dbReference type="NCBI Taxonomy" id="679926"/>
    <lineage>
        <taxon>Archaea</taxon>
        <taxon>Methanobacteriati</taxon>
        <taxon>Methanobacteriota</taxon>
        <taxon>Stenosarchaea group</taxon>
        <taxon>Methanomicrobia</taxon>
        <taxon>Methanomicrobiales</taxon>
        <taxon>Methanomicrobiaceae</taxon>
        <taxon>Methanolacinia</taxon>
    </lineage>
</organism>
<dbReference type="SFLD" id="SFLDG01170">
    <property type="entry name" value="Pyruvoyl-dependent_arginine_de"/>
    <property type="match status" value="1"/>
</dbReference>
<dbReference type="GO" id="GO:0006527">
    <property type="term" value="P:L-arginine catabolic process"/>
    <property type="evidence" value="ECO:0007669"/>
    <property type="project" value="InterPro"/>
</dbReference>
<comment type="catalytic activity">
    <reaction evidence="5 6">
        <text>L-arginine + H(+) = agmatine + CO2</text>
        <dbReference type="Rhea" id="RHEA:17641"/>
        <dbReference type="ChEBI" id="CHEBI:15378"/>
        <dbReference type="ChEBI" id="CHEBI:16526"/>
        <dbReference type="ChEBI" id="CHEBI:32682"/>
        <dbReference type="ChEBI" id="CHEBI:58145"/>
        <dbReference type="EC" id="4.1.1.19"/>
    </reaction>
</comment>
<evidence type="ECO:0000256" key="1">
    <source>
        <dbReference type="ARBA" id="ARBA00007412"/>
    </source>
</evidence>
<dbReference type="PANTHER" id="PTHR40438:SF1">
    <property type="entry name" value="PYRUVOYL-DEPENDENT ARGININE DECARBOXYLASE"/>
    <property type="match status" value="1"/>
</dbReference>
<dbReference type="InterPro" id="IPR016105">
    <property type="entry name" value="Pyr-dep_his/arg-deCO2ase_sand"/>
</dbReference>
<evidence type="ECO:0000256" key="2">
    <source>
        <dbReference type="ARBA" id="ARBA00022793"/>
    </source>
</evidence>
<evidence type="ECO:0000256" key="5">
    <source>
        <dbReference type="ARBA" id="ARBA00049309"/>
    </source>
</evidence>
<dbReference type="STRING" id="679926.Mpet_1794"/>
<dbReference type="KEGG" id="mpi:Mpet_1794"/>
<feature type="site" description="Cleavage (non-hydrolytic)" evidence="6">
    <location>
        <begin position="85"/>
        <end position="86"/>
    </location>
</feature>